<dbReference type="SUPFAM" id="SSF51445">
    <property type="entry name" value="(Trans)glycosidases"/>
    <property type="match status" value="1"/>
</dbReference>
<dbReference type="Pfam" id="PF05691">
    <property type="entry name" value="Raffinose_syn"/>
    <property type="match status" value="2"/>
</dbReference>
<dbReference type="PANTHER" id="PTHR31268">
    <property type="match status" value="1"/>
</dbReference>
<name>A0AAP0ILQ3_9MAGN</name>
<gene>
    <name evidence="3" type="ORF">Sjap_016322</name>
</gene>
<keyword evidence="2" id="KW-0119">Carbohydrate metabolism</keyword>
<reference evidence="3 4" key="1">
    <citation type="submission" date="2024-01" db="EMBL/GenBank/DDBJ databases">
        <title>Genome assemblies of Stephania.</title>
        <authorList>
            <person name="Yang L."/>
        </authorList>
    </citation>
    <scope>NUCLEOTIDE SEQUENCE [LARGE SCALE GENOMIC DNA]</scope>
    <source>
        <strain evidence="3">QJT</strain>
        <tissue evidence="3">Leaf</tissue>
    </source>
</reference>
<comment type="caution">
    <text evidence="3">The sequence shown here is derived from an EMBL/GenBank/DDBJ whole genome shotgun (WGS) entry which is preliminary data.</text>
</comment>
<dbReference type="EMBL" id="JBBNAE010000006">
    <property type="protein sequence ID" value="KAK9117375.1"/>
    <property type="molecule type" value="Genomic_DNA"/>
</dbReference>
<evidence type="ECO:0000256" key="2">
    <source>
        <dbReference type="ARBA" id="ARBA00023277"/>
    </source>
</evidence>
<evidence type="ECO:0000313" key="3">
    <source>
        <dbReference type="EMBL" id="KAK9117375.1"/>
    </source>
</evidence>
<accession>A0AAP0ILQ3</accession>
<organism evidence="3 4">
    <name type="scientific">Stephania japonica</name>
    <dbReference type="NCBI Taxonomy" id="461633"/>
    <lineage>
        <taxon>Eukaryota</taxon>
        <taxon>Viridiplantae</taxon>
        <taxon>Streptophyta</taxon>
        <taxon>Embryophyta</taxon>
        <taxon>Tracheophyta</taxon>
        <taxon>Spermatophyta</taxon>
        <taxon>Magnoliopsida</taxon>
        <taxon>Ranunculales</taxon>
        <taxon>Menispermaceae</taxon>
        <taxon>Menispermoideae</taxon>
        <taxon>Cissampelideae</taxon>
        <taxon>Stephania</taxon>
    </lineage>
</organism>
<dbReference type="InterPro" id="IPR017853">
    <property type="entry name" value="GH"/>
</dbReference>
<protein>
    <submittedName>
        <fullName evidence="3">Uncharacterized protein</fullName>
    </submittedName>
</protein>
<proteinExistence type="inferred from homology"/>
<evidence type="ECO:0000256" key="1">
    <source>
        <dbReference type="ARBA" id="ARBA00007240"/>
    </source>
</evidence>
<dbReference type="PANTHER" id="PTHR31268:SF10">
    <property type="entry name" value="GALACTINOL--SUCROSE GALACTOSYLTRANSFERASE"/>
    <property type="match status" value="1"/>
</dbReference>
<sequence length="357" mass="39371">MRDAFYKEVSPQGIKDGLKRYVYMWHALAGYWGGLLPTAEAFKKYNPKIVYPVQSPGNLGNIRDIAMDSLEKYRVGLIDPSKIHDFYNDLHSYLVKRGVDGRKVDVQNVLETLGSGHGGRVSLSKHVTAEFHGSARAVGGCSVYVSDKPGIHDFDVLKRLVHPDGSALRARYAGRPTRDCLFKDPVMDGESLLKIWNLNKFSGVVGVFNCQGAGTWPCKKNPCRGPISGSRKNSNISGYVSPMDVEFLEEIQAKIGPGTLQFMFLTRVIYHAPTSFCICNPLFSFIDLIPIPCVSESLHRLPKNGGVKVSLSILQSEICTISPIQEYNKTIQFAPIGLIDMYNSGGAIKGLNRTADP</sequence>
<keyword evidence="4" id="KW-1185">Reference proteome</keyword>
<evidence type="ECO:0000313" key="4">
    <source>
        <dbReference type="Proteomes" id="UP001417504"/>
    </source>
</evidence>
<comment type="similarity">
    <text evidence="1">Belongs to the glycosyl hydrolases 36 family.</text>
</comment>
<dbReference type="AlphaFoldDB" id="A0AAP0ILQ3"/>
<dbReference type="InterPro" id="IPR008811">
    <property type="entry name" value="Glycosyl_hydrolases_36"/>
</dbReference>
<dbReference type="Proteomes" id="UP001417504">
    <property type="component" value="Unassembled WGS sequence"/>
</dbReference>